<evidence type="ECO:0000256" key="2">
    <source>
        <dbReference type="ARBA" id="ARBA00022801"/>
    </source>
</evidence>
<evidence type="ECO:0000259" key="3">
    <source>
        <dbReference type="Pfam" id="PF08450"/>
    </source>
</evidence>
<dbReference type="RefSeq" id="WP_062930644.1">
    <property type="nucleotide sequence ID" value="NZ_CP015098.1"/>
</dbReference>
<feature type="domain" description="SMP-30/Gluconolactonase/LRE-like region" evidence="3">
    <location>
        <begin position="22"/>
        <end position="273"/>
    </location>
</feature>
<dbReference type="InterPro" id="IPR051262">
    <property type="entry name" value="SMP-30/CGR1_Lactonase"/>
</dbReference>
<evidence type="ECO:0000313" key="4">
    <source>
        <dbReference type="EMBL" id="AMW14503.1"/>
    </source>
</evidence>
<dbReference type="SUPFAM" id="SSF63829">
    <property type="entry name" value="Calcium-dependent phosphotriesterase"/>
    <property type="match status" value="1"/>
</dbReference>
<dbReference type="Proteomes" id="UP000076096">
    <property type="component" value="Chromosome"/>
</dbReference>
<protein>
    <submittedName>
        <fullName evidence="4">Gluconolactonase</fullName>
    </submittedName>
</protein>
<evidence type="ECO:0000256" key="1">
    <source>
        <dbReference type="ARBA" id="ARBA00008853"/>
    </source>
</evidence>
<dbReference type="InterPro" id="IPR011042">
    <property type="entry name" value="6-blade_b-propeller_TolB-like"/>
</dbReference>
<organism evidence="4 5">
    <name type="scientific">Streptomyces qaidamensis</name>
    <dbReference type="NCBI Taxonomy" id="1783515"/>
    <lineage>
        <taxon>Bacteria</taxon>
        <taxon>Bacillati</taxon>
        <taxon>Actinomycetota</taxon>
        <taxon>Actinomycetes</taxon>
        <taxon>Kitasatosporales</taxon>
        <taxon>Streptomycetaceae</taxon>
        <taxon>Streptomyces</taxon>
        <taxon>Streptomyces aurantiacus group</taxon>
    </lineage>
</organism>
<proteinExistence type="inferred from homology"/>
<dbReference type="AlphaFoldDB" id="A0A143CAN9"/>
<dbReference type="KEGG" id="stsi:A4E84_36490"/>
<dbReference type="Pfam" id="PF08450">
    <property type="entry name" value="SGL"/>
    <property type="match status" value="1"/>
</dbReference>
<dbReference type="GO" id="GO:0016787">
    <property type="term" value="F:hydrolase activity"/>
    <property type="evidence" value="ECO:0007669"/>
    <property type="project" value="UniProtKB-KW"/>
</dbReference>
<gene>
    <name evidence="4" type="ORF">A4E84_36490</name>
</gene>
<sequence length="303" mass="32530">MPDIDRAARELKVVLEDYSFLECPRWHEGRLWVSDFYTEQVVATDGRGDTEVIAEVSNEPSGLGFLPDGRLLIASSRDRRLLVRDASGQLDEYADLSGLVPWKLNDMVVDAQGRAYVGNFGFDLMGGGAARPTNLVRVDPDGTASTVADNLAFPNGMVILPQGVLVVAESLGNRLTAFDIAEDGGLTNRRPWAEFGPAPRSDNVAEALGHLQVVPDGICADAEGAIWVADAIHARAIRVREGGEIVDEIATGGTGVFACMLGGDDGRTLFLCAAPSFLEHERRPVREAQLLATRVDVPHGGKP</sequence>
<name>A0A143CAN9_9ACTN</name>
<accession>A0A143CAN9</accession>
<dbReference type="InterPro" id="IPR013658">
    <property type="entry name" value="SGL"/>
</dbReference>
<dbReference type="EMBL" id="CP015098">
    <property type="protein sequence ID" value="AMW14503.1"/>
    <property type="molecule type" value="Genomic_DNA"/>
</dbReference>
<dbReference type="Gene3D" id="2.120.10.30">
    <property type="entry name" value="TolB, C-terminal domain"/>
    <property type="match status" value="1"/>
</dbReference>
<dbReference type="PANTHER" id="PTHR47572">
    <property type="entry name" value="LIPOPROTEIN-RELATED"/>
    <property type="match status" value="1"/>
</dbReference>
<dbReference type="PANTHER" id="PTHR47572:SF4">
    <property type="entry name" value="LACTONASE DRP35"/>
    <property type="match status" value="1"/>
</dbReference>
<keyword evidence="5" id="KW-1185">Reference proteome</keyword>
<keyword evidence="2" id="KW-0378">Hydrolase</keyword>
<evidence type="ECO:0000313" key="5">
    <source>
        <dbReference type="Proteomes" id="UP000076096"/>
    </source>
</evidence>
<dbReference type="STRING" id="1783515.A4E84_36490"/>
<comment type="similarity">
    <text evidence="1">Belongs to the SMP-30/CGR1 family.</text>
</comment>
<reference evidence="5" key="1">
    <citation type="submission" date="2016-04" db="EMBL/GenBank/DDBJ databases">
        <authorList>
            <person name="Zhang B."/>
        </authorList>
    </citation>
    <scope>NUCLEOTIDE SEQUENCE [LARGE SCALE GENOMIC DNA]</scope>
    <source>
        <strain evidence="5">S10</strain>
    </source>
</reference>